<organism evidence="1 2">
    <name type="scientific">Hygrophoropsis aurantiaca</name>
    <dbReference type="NCBI Taxonomy" id="72124"/>
    <lineage>
        <taxon>Eukaryota</taxon>
        <taxon>Fungi</taxon>
        <taxon>Dikarya</taxon>
        <taxon>Basidiomycota</taxon>
        <taxon>Agaricomycotina</taxon>
        <taxon>Agaricomycetes</taxon>
        <taxon>Agaricomycetidae</taxon>
        <taxon>Boletales</taxon>
        <taxon>Coniophorineae</taxon>
        <taxon>Hygrophoropsidaceae</taxon>
        <taxon>Hygrophoropsis</taxon>
    </lineage>
</organism>
<protein>
    <submittedName>
        <fullName evidence="1">Uncharacterized protein</fullName>
    </submittedName>
</protein>
<dbReference type="Proteomes" id="UP000790377">
    <property type="component" value="Unassembled WGS sequence"/>
</dbReference>
<sequence length="673" mass="75771">MGCKGCPVNTFFDEPTSSTPPTDKSKLNPEDLMDPFATWNPGADLEGFGTEVDVPDDQDSGDSQVVAECWNGSFWDKTTLNDLGFIIQFGHAHPDLCFSPSDLITLTVLDCSGIHKVAATFCGCPLAMLASKRAQMLQMCWFPATVVEPQTCVTFRLLEQFHQLNLNGCLNVHEMGAALERQTDATALEPIPDRYKPGFSCVFRQWAFLKHMKRAGRGHDPLGPSGTKPGECAVNYVTEADILTCIVFATLTQKETRLTTCLHSSGVAACICARHKVVGEHGLHLSLIYYRISISTVVLSYGIACQYHKNLNTRMEKMPEELKPSSDLEFKFVLPSWHTENSISYHMGVGRTDGKGIERGWAEMNPLASSMKEMGIGARQDTLDNHFGDRLSHKLIIALDECQRQVDNFREVTNTLKCDTVKQWKDMIAKWESDKKKYPNPFEVDRTGMLTEAEVRLQLRNKELKEIESGGVPLHETSATAFLVAGFQLEDHQQRIQMESTAQLRTANQMSILEDKWISFLSKLHSFRDLQRLYMPGAVHCIQREERLSSDTPVKAGNIKLWMPSDLPVEERDHGCVRGLAQMEIRLREAQCSNALETLRSRLYAKAYLINFRNKNTRGQVQSTRSRTLINHVGDRVSLSASKYRRARAALMALCGSEFKCDKYKELKPTDLQ</sequence>
<evidence type="ECO:0000313" key="1">
    <source>
        <dbReference type="EMBL" id="KAH7904773.1"/>
    </source>
</evidence>
<evidence type="ECO:0000313" key="2">
    <source>
        <dbReference type="Proteomes" id="UP000790377"/>
    </source>
</evidence>
<gene>
    <name evidence="1" type="ORF">BJ138DRAFT_1106537</name>
</gene>
<reference evidence="1" key="1">
    <citation type="journal article" date="2021" name="New Phytol.">
        <title>Evolutionary innovations through gain and loss of genes in the ectomycorrhizal Boletales.</title>
        <authorList>
            <person name="Wu G."/>
            <person name="Miyauchi S."/>
            <person name="Morin E."/>
            <person name="Kuo A."/>
            <person name="Drula E."/>
            <person name="Varga T."/>
            <person name="Kohler A."/>
            <person name="Feng B."/>
            <person name="Cao Y."/>
            <person name="Lipzen A."/>
            <person name="Daum C."/>
            <person name="Hundley H."/>
            <person name="Pangilinan J."/>
            <person name="Johnson J."/>
            <person name="Barry K."/>
            <person name="LaButti K."/>
            <person name="Ng V."/>
            <person name="Ahrendt S."/>
            <person name="Min B."/>
            <person name="Choi I.G."/>
            <person name="Park H."/>
            <person name="Plett J.M."/>
            <person name="Magnuson J."/>
            <person name="Spatafora J.W."/>
            <person name="Nagy L.G."/>
            <person name="Henrissat B."/>
            <person name="Grigoriev I.V."/>
            <person name="Yang Z.L."/>
            <person name="Xu J."/>
            <person name="Martin F.M."/>
        </authorList>
    </citation>
    <scope>NUCLEOTIDE SEQUENCE</scope>
    <source>
        <strain evidence="1">ATCC 28755</strain>
    </source>
</reference>
<feature type="non-terminal residue" evidence="1">
    <location>
        <position position="673"/>
    </location>
</feature>
<dbReference type="EMBL" id="MU268366">
    <property type="protein sequence ID" value="KAH7904773.1"/>
    <property type="molecule type" value="Genomic_DNA"/>
</dbReference>
<keyword evidence="2" id="KW-1185">Reference proteome</keyword>
<comment type="caution">
    <text evidence="1">The sequence shown here is derived from an EMBL/GenBank/DDBJ whole genome shotgun (WGS) entry which is preliminary data.</text>
</comment>
<name>A0ACB7ZVK7_9AGAM</name>
<accession>A0ACB7ZVK7</accession>
<proteinExistence type="predicted"/>